<keyword evidence="2" id="KW-1185">Reference proteome</keyword>
<evidence type="ECO:0000313" key="2">
    <source>
        <dbReference type="Proteomes" id="UP000324065"/>
    </source>
</evidence>
<sequence>MNLWFRLLRVLLTSMGRRRLGLTDASTLEFRVWPTDLDFNLHMTNARYLALMDLGRMDLILRSGLWRAVLRDTWAPVIGGTVVRFRRPLRAFQPVRLTSRMLSWDDRWIYIEHRLESGDRLVCQAVVRGAFVAAEGTVAPATVARAAGYVGAAPALPAWVESWKGMDDSLILTAP</sequence>
<proteinExistence type="predicted"/>
<dbReference type="Pfam" id="PF13279">
    <property type="entry name" value="4HBT_2"/>
    <property type="match status" value="1"/>
</dbReference>
<dbReference type="InterPro" id="IPR051490">
    <property type="entry name" value="THEM6_lcsJ_thioesterase"/>
</dbReference>
<dbReference type="Gene3D" id="3.10.129.10">
    <property type="entry name" value="Hotdog Thioesterase"/>
    <property type="match status" value="1"/>
</dbReference>
<name>A0A5M6ID86_9PROT</name>
<evidence type="ECO:0000313" key="1">
    <source>
        <dbReference type="EMBL" id="KAA5606032.1"/>
    </source>
</evidence>
<organism evidence="1 2">
    <name type="scientific">Roseospira marina</name>
    <dbReference type="NCBI Taxonomy" id="140057"/>
    <lineage>
        <taxon>Bacteria</taxon>
        <taxon>Pseudomonadati</taxon>
        <taxon>Pseudomonadota</taxon>
        <taxon>Alphaproteobacteria</taxon>
        <taxon>Rhodospirillales</taxon>
        <taxon>Rhodospirillaceae</taxon>
        <taxon>Roseospira</taxon>
    </lineage>
</organism>
<dbReference type="EMBL" id="VWPJ01000006">
    <property type="protein sequence ID" value="KAA5606032.1"/>
    <property type="molecule type" value="Genomic_DNA"/>
</dbReference>
<comment type="caution">
    <text evidence="1">The sequence shown here is derived from an EMBL/GenBank/DDBJ whole genome shotgun (WGS) entry which is preliminary data.</text>
</comment>
<dbReference type="Proteomes" id="UP000324065">
    <property type="component" value="Unassembled WGS sequence"/>
</dbReference>
<dbReference type="RefSeq" id="WP_150061963.1">
    <property type="nucleotide sequence ID" value="NZ_JACHII010000002.1"/>
</dbReference>
<accession>A0A5M6ID86</accession>
<dbReference type="PANTHER" id="PTHR12475:SF4">
    <property type="entry name" value="PROTEIN THEM6"/>
    <property type="match status" value="1"/>
</dbReference>
<dbReference type="CDD" id="cd00586">
    <property type="entry name" value="4HBT"/>
    <property type="match status" value="1"/>
</dbReference>
<dbReference type="SUPFAM" id="SSF54637">
    <property type="entry name" value="Thioesterase/thiol ester dehydrase-isomerase"/>
    <property type="match status" value="1"/>
</dbReference>
<dbReference type="AlphaFoldDB" id="A0A5M6ID86"/>
<protein>
    <submittedName>
        <fullName evidence="1">Thioesterase</fullName>
    </submittedName>
</protein>
<reference evidence="1 2" key="1">
    <citation type="submission" date="2019-09" db="EMBL/GenBank/DDBJ databases">
        <title>Genome sequence of Roseospira marina, one of the more divergent members of the non-sulfur purple photosynthetic bacterial family, the Rhodospirillaceae.</title>
        <authorList>
            <person name="Meyer T."/>
            <person name="Kyndt J."/>
        </authorList>
    </citation>
    <scope>NUCLEOTIDE SEQUENCE [LARGE SCALE GENOMIC DNA]</scope>
    <source>
        <strain evidence="1 2">DSM 15113</strain>
    </source>
</reference>
<dbReference type="OrthoDB" id="3727779at2"/>
<dbReference type="InterPro" id="IPR029069">
    <property type="entry name" value="HotDog_dom_sf"/>
</dbReference>
<dbReference type="PANTHER" id="PTHR12475">
    <property type="match status" value="1"/>
</dbReference>
<gene>
    <name evidence="1" type="ORF">F1188_08450</name>
</gene>